<dbReference type="PROSITE" id="PS50093">
    <property type="entry name" value="PKD"/>
    <property type="match status" value="1"/>
</dbReference>
<dbReference type="AlphaFoldDB" id="X0RWK7"/>
<evidence type="ECO:0000256" key="1">
    <source>
        <dbReference type="SAM" id="Phobius"/>
    </source>
</evidence>
<dbReference type="EMBL" id="BARS01007555">
    <property type="protein sequence ID" value="GAF67396.1"/>
    <property type="molecule type" value="Genomic_DNA"/>
</dbReference>
<dbReference type="InterPro" id="IPR013783">
    <property type="entry name" value="Ig-like_fold"/>
</dbReference>
<dbReference type="InterPro" id="IPR035986">
    <property type="entry name" value="PKD_dom_sf"/>
</dbReference>
<dbReference type="Gene3D" id="2.60.40.10">
    <property type="entry name" value="Immunoglobulins"/>
    <property type="match status" value="1"/>
</dbReference>
<feature type="transmembrane region" description="Helical" evidence="1">
    <location>
        <begin position="144"/>
        <end position="163"/>
    </location>
</feature>
<comment type="caution">
    <text evidence="3">The sequence shown here is derived from an EMBL/GenBank/DDBJ whole genome shotgun (WGS) entry which is preliminary data.</text>
</comment>
<reference evidence="3" key="1">
    <citation type="journal article" date="2014" name="Front. Microbiol.">
        <title>High frequency of phylogenetically diverse reductive dehalogenase-homologous genes in deep subseafloor sedimentary metagenomes.</title>
        <authorList>
            <person name="Kawai M."/>
            <person name="Futagami T."/>
            <person name="Toyoda A."/>
            <person name="Takaki Y."/>
            <person name="Nishi S."/>
            <person name="Hori S."/>
            <person name="Arai W."/>
            <person name="Tsubouchi T."/>
            <person name="Morono Y."/>
            <person name="Uchiyama I."/>
            <person name="Ito T."/>
            <person name="Fujiyama A."/>
            <person name="Inagaki F."/>
            <person name="Takami H."/>
        </authorList>
    </citation>
    <scope>NUCLEOTIDE SEQUENCE</scope>
    <source>
        <strain evidence="3">Expedition CK06-06</strain>
    </source>
</reference>
<organism evidence="3">
    <name type="scientific">marine sediment metagenome</name>
    <dbReference type="NCBI Taxonomy" id="412755"/>
    <lineage>
        <taxon>unclassified sequences</taxon>
        <taxon>metagenomes</taxon>
        <taxon>ecological metagenomes</taxon>
    </lineage>
</organism>
<keyword evidence="1" id="KW-1133">Transmembrane helix</keyword>
<keyword evidence="1" id="KW-0472">Membrane</keyword>
<dbReference type="SMART" id="SM00089">
    <property type="entry name" value="PKD"/>
    <property type="match status" value="1"/>
</dbReference>
<protein>
    <recommendedName>
        <fullName evidence="2">PKD domain-containing protein</fullName>
    </recommendedName>
</protein>
<sequence>ISVTPDSGFTFSSWIGSGSGSYSGSNGSHTVTLNGPITEKPVFLDIADPIADGGYDRTSEVGEIVVFNAMFSIDNVGIVNYEWDFGDGTTETFLTATHVYNEVGTYTVTLTVRDKAGNSAKDTVLITVEDITEPFVKNGGFPVWILYLIGFGIVMGMIIYLMVKYS</sequence>
<evidence type="ECO:0000313" key="3">
    <source>
        <dbReference type="EMBL" id="GAF67396.1"/>
    </source>
</evidence>
<feature type="domain" description="PKD" evidence="2">
    <location>
        <begin position="48"/>
        <end position="133"/>
    </location>
</feature>
<gene>
    <name evidence="3" type="ORF">S01H1_14515</name>
</gene>
<feature type="non-terminal residue" evidence="3">
    <location>
        <position position="1"/>
    </location>
</feature>
<proteinExistence type="predicted"/>
<dbReference type="InterPro" id="IPR022409">
    <property type="entry name" value="PKD/Chitinase_dom"/>
</dbReference>
<dbReference type="CDD" id="cd00146">
    <property type="entry name" value="PKD"/>
    <property type="match status" value="1"/>
</dbReference>
<dbReference type="Pfam" id="PF18911">
    <property type="entry name" value="PKD_4"/>
    <property type="match status" value="1"/>
</dbReference>
<dbReference type="InterPro" id="IPR000601">
    <property type="entry name" value="PKD_dom"/>
</dbReference>
<name>X0RWK7_9ZZZZ</name>
<accession>X0RWK7</accession>
<evidence type="ECO:0000259" key="2">
    <source>
        <dbReference type="PROSITE" id="PS50093"/>
    </source>
</evidence>
<keyword evidence="1" id="KW-0812">Transmembrane</keyword>
<dbReference type="SUPFAM" id="SSF49299">
    <property type="entry name" value="PKD domain"/>
    <property type="match status" value="1"/>
</dbReference>